<feature type="domain" description="Kinesin motor" evidence="10">
    <location>
        <begin position="16"/>
        <end position="402"/>
    </location>
</feature>
<dbReference type="GO" id="GO:0003777">
    <property type="term" value="F:microtubule motor activity"/>
    <property type="evidence" value="ECO:0007669"/>
    <property type="project" value="InterPro"/>
</dbReference>
<dbReference type="AlphaFoldDB" id="A0A024UPZ7"/>
<dbReference type="GeneID" id="20078113"/>
<evidence type="ECO:0000256" key="6">
    <source>
        <dbReference type="PROSITE-ProRule" id="PRU00283"/>
    </source>
</evidence>
<evidence type="ECO:0000256" key="9">
    <source>
        <dbReference type="SAM" id="MobiDB-lite"/>
    </source>
</evidence>
<dbReference type="eggNOG" id="KOG0242">
    <property type="taxonomic scope" value="Eukaryota"/>
</dbReference>
<dbReference type="PROSITE" id="PS50067">
    <property type="entry name" value="KINESIN_MOTOR_2"/>
    <property type="match status" value="1"/>
</dbReference>
<evidence type="ECO:0000256" key="1">
    <source>
        <dbReference type="ARBA" id="ARBA00022701"/>
    </source>
</evidence>
<keyword evidence="4 8" id="KW-0175">Coiled coil</keyword>
<feature type="region of interest" description="Disordered" evidence="9">
    <location>
        <begin position="334"/>
        <end position="354"/>
    </location>
</feature>
<dbReference type="GO" id="GO:0007018">
    <property type="term" value="P:microtubule-based movement"/>
    <property type="evidence" value="ECO:0007669"/>
    <property type="project" value="InterPro"/>
</dbReference>
<keyword evidence="5 6" id="KW-0505">Motor protein</keyword>
<evidence type="ECO:0000256" key="8">
    <source>
        <dbReference type="SAM" id="Coils"/>
    </source>
</evidence>
<dbReference type="GO" id="GO:0008017">
    <property type="term" value="F:microtubule binding"/>
    <property type="evidence" value="ECO:0007669"/>
    <property type="project" value="InterPro"/>
</dbReference>
<organism evidence="11">
    <name type="scientific">Aphanomyces invadans</name>
    <dbReference type="NCBI Taxonomy" id="157072"/>
    <lineage>
        <taxon>Eukaryota</taxon>
        <taxon>Sar</taxon>
        <taxon>Stramenopiles</taxon>
        <taxon>Oomycota</taxon>
        <taxon>Saprolegniomycetes</taxon>
        <taxon>Saprolegniales</taxon>
        <taxon>Verrucalvaceae</taxon>
        <taxon>Aphanomyces</taxon>
    </lineage>
</organism>
<comment type="similarity">
    <text evidence="6 7">Belongs to the TRAFAC class myosin-kinesin ATPase superfamily. Kinesin family.</text>
</comment>
<protein>
    <recommendedName>
        <fullName evidence="7">Kinesin-like protein</fullName>
    </recommendedName>
</protein>
<feature type="region of interest" description="Disordered" evidence="9">
    <location>
        <begin position="115"/>
        <end position="136"/>
    </location>
</feature>
<dbReference type="EMBL" id="KI913953">
    <property type="protein sequence ID" value="ETW08496.1"/>
    <property type="molecule type" value="Genomic_DNA"/>
</dbReference>
<reference evidence="11" key="1">
    <citation type="submission" date="2013-12" db="EMBL/GenBank/DDBJ databases">
        <title>The Genome Sequence of Aphanomyces invadans NJM9701.</title>
        <authorList>
            <consortium name="The Broad Institute Genomics Platform"/>
            <person name="Russ C."/>
            <person name="Tyler B."/>
            <person name="van West P."/>
            <person name="Dieguez-Uribeondo J."/>
            <person name="Young S.K."/>
            <person name="Zeng Q."/>
            <person name="Gargeya S."/>
            <person name="Fitzgerald M."/>
            <person name="Abouelleil A."/>
            <person name="Alvarado L."/>
            <person name="Chapman S.B."/>
            <person name="Gainer-Dewar J."/>
            <person name="Goldberg J."/>
            <person name="Griggs A."/>
            <person name="Gujja S."/>
            <person name="Hansen M."/>
            <person name="Howarth C."/>
            <person name="Imamovic A."/>
            <person name="Ireland A."/>
            <person name="Larimer J."/>
            <person name="McCowan C."/>
            <person name="Murphy C."/>
            <person name="Pearson M."/>
            <person name="Poon T.W."/>
            <person name="Priest M."/>
            <person name="Roberts A."/>
            <person name="Saif S."/>
            <person name="Shea T."/>
            <person name="Sykes S."/>
            <person name="Wortman J."/>
            <person name="Nusbaum C."/>
            <person name="Birren B."/>
        </authorList>
    </citation>
    <scope>NUCLEOTIDE SEQUENCE [LARGE SCALE GENOMIC DNA]</scope>
    <source>
        <strain evidence="11">NJM9701</strain>
    </source>
</reference>
<dbReference type="PANTHER" id="PTHR47968">
    <property type="entry name" value="CENTROMERE PROTEIN E"/>
    <property type="match status" value="1"/>
</dbReference>
<name>A0A024UPZ7_9STRA</name>
<feature type="compositionally biased region" description="Basic and acidic residues" evidence="9">
    <location>
        <begin position="121"/>
        <end position="134"/>
    </location>
</feature>
<feature type="coiled-coil region" evidence="8">
    <location>
        <begin position="469"/>
        <end position="503"/>
    </location>
</feature>
<dbReference type="Gene3D" id="3.40.850.10">
    <property type="entry name" value="Kinesin motor domain"/>
    <property type="match status" value="1"/>
</dbReference>
<evidence type="ECO:0000256" key="5">
    <source>
        <dbReference type="ARBA" id="ARBA00023175"/>
    </source>
</evidence>
<dbReference type="PROSITE" id="PS00411">
    <property type="entry name" value="KINESIN_MOTOR_1"/>
    <property type="match status" value="1"/>
</dbReference>
<dbReference type="InterPro" id="IPR036961">
    <property type="entry name" value="Kinesin_motor_dom_sf"/>
</dbReference>
<dbReference type="Pfam" id="PF00225">
    <property type="entry name" value="Kinesin"/>
    <property type="match status" value="1"/>
</dbReference>
<evidence type="ECO:0000313" key="11">
    <source>
        <dbReference type="EMBL" id="ETW08496.1"/>
    </source>
</evidence>
<evidence type="ECO:0000256" key="7">
    <source>
        <dbReference type="RuleBase" id="RU000394"/>
    </source>
</evidence>
<dbReference type="InterPro" id="IPR027640">
    <property type="entry name" value="Kinesin-like_fam"/>
</dbReference>
<sequence>MPVTDDFEDYHEDIPNMLVAVRVRPISQTEQLNGHRSCCRVAGDQTVVIEKHGIPLRHLKSQRGFTNEYAYDMAFPDYATQDEVYSKTVRNIIPTILKGFNATIFAYGATGAGKTHTMMGSERDGSDDNQLDHHDDDDDVPHVDGIIPHSLTDIFRLISRAREEEAEAAVAEGLGFNWTVVVTYLEVYNEQIRDLLHPSNRPLALREDPVKGVVHVAGLHHVVVESSTQVLQLLRMGNRNRRTESTAANQVSSRSHAVLQVTVKHTTTTMLRQNNPHEATTEGVLSLIDLAGSERASNTQNTGLRLTEGANINKSLLALANCINALSSSMKERRRSDSSVTLRMREKPAPRTKYRDSKLTHLLKSSLEGDCRLVMIANINPSHACFEETHNTLKYANRAKNIRIRPKKHVVTAEMTHIQRADRLEQENAALRQALQEARGGVKRKSIDDNMLNGLELDADAKRAKHHVSTAFQRTIDQLTREKRELQSRVNELEAENRRLKMLQNGPRRISIASNQQLRSAVHPVASALPKSRQSMIPRLNATPTRNDVAM</sequence>
<dbReference type="InterPro" id="IPR019821">
    <property type="entry name" value="Kinesin_motor_CS"/>
</dbReference>
<dbReference type="PRINTS" id="PR00380">
    <property type="entry name" value="KINESINHEAVY"/>
</dbReference>
<evidence type="ECO:0000256" key="2">
    <source>
        <dbReference type="ARBA" id="ARBA00022741"/>
    </source>
</evidence>
<keyword evidence="1 7" id="KW-0493">Microtubule</keyword>
<accession>A0A024UPZ7</accession>
<evidence type="ECO:0000259" key="10">
    <source>
        <dbReference type="PROSITE" id="PS50067"/>
    </source>
</evidence>
<feature type="binding site" evidence="6">
    <location>
        <begin position="108"/>
        <end position="115"/>
    </location>
    <ligand>
        <name>ATP</name>
        <dbReference type="ChEBI" id="CHEBI:30616"/>
    </ligand>
</feature>
<dbReference type="VEuPathDB" id="FungiDB:H310_01063"/>
<keyword evidence="2 6" id="KW-0547">Nucleotide-binding</keyword>
<evidence type="ECO:0000256" key="4">
    <source>
        <dbReference type="ARBA" id="ARBA00023054"/>
    </source>
</evidence>
<dbReference type="GO" id="GO:0005874">
    <property type="term" value="C:microtubule"/>
    <property type="evidence" value="ECO:0007669"/>
    <property type="project" value="UniProtKB-KW"/>
</dbReference>
<dbReference type="STRING" id="157072.A0A024UPZ7"/>
<dbReference type="SMART" id="SM00129">
    <property type="entry name" value="KISc"/>
    <property type="match status" value="1"/>
</dbReference>
<dbReference type="PANTHER" id="PTHR47968:SF13">
    <property type="entry name" value="KINESIN-LIKE PROTEIN KIF19 ISOFORM X1"/>
    <property type="match status" value="1"/>
</dbReference>
<gene>
    <name evidence="11" type="ORF">H310_01063</name>
</gene>
<dbReference type="InterPro" id="IPR001752">
    <property type="entry name" value="Kinesin_motor_dom"/>
</dbReference>
<proteinExistence type="inferred from homology"/>
<dbReference type="RefSeq" id="XP_008862301.1">
    <property type="nucleotide sequence ID" value="XM_008864079.1"/>
</dbReference>
<dbReference type="GO" id="GO:0005524">
    <property type="term" value="F:ATP binding"/>
    <property type="evidence" value="ECO:0007669"/>
    <property type="project" value="UniProtKB-UniRule"/>
</dbReference>
<keyword evidence="3 6" id="KW-0067">ATP-binding</keyword>
<dbReference type="OrthoDB" id="3176171at2759"/>
<dbReference type="InterPro" id="IPR027417">
    <property type="entry name" value="P-loop_NTPase"/>
</dbReference>
<evidence type="ECO:0000256" key="3">
    <source>
        <dbReference type="ARBA" id="ARBA00022840"/>
    </source>
</evidence>
<dbReference type="SUPFAM" id="SSF52540">
    <property type="entry name" value="P-loop containing nucleoside triphosphate hydrolases"/>
    <property type="match status" value="1"/>
</dbReference>